<dbReference type="AlphaFoldDB" id="A0A7D7LT97"/>
<evidence type="ECO:0000259" key="6">
    <source>
        <dbReference type="SMART" id="SM00893"/>
    </source>
</evidence>
<dbReference type="Proteomes" id="UP000515349">
    <property type="component" value="Chromosome"/>
</dbReference>
<evidence type="ECO:0000313" key="7">
    <source>
        <dbReference type="EMBL" id="MBA5246250.1"/>
    </source>
</evidence>
<evidence type="ECO:0000256" key="4">
    <source>
        <dbReference type="ARBA" id="ARBA00022982"/>
    </source>
</evidence>
<protein>
    <recommendedName>
        <fullName evidence="2">Electron transfer flavoprotein subunit beta</fullName>
    </recommendedName>
    <alternativeName>
        <fullName evidence="5">Electron transfer flavoprotein small subunit</fullName>
    </alternativeName>
</protein>
<evidence type="ECO:0000256" key="2">
    <source>
        <dbReference type="ARBA" id="ARBA00016797"/>
    </source>
</evidence>
<dbReference type="CDD" id="cd01714">
    <property type="entry name" value="ETF_beta"/>
    <property type="match status" value="1"/>
</dbReference>
<dbReference type="InterPro" id="IPR033948">
    <property type="entry name" value="ETF_beta_N"/>
</dbReference>
<dbReference type="PROSITE" id="PS01065">
    <property type="entry name" value="ETF_BETA"/>
    <property type="match status" value="1"/>
</dbReference>
<dbReference type="EMBL" id="CP059472">
    <property type="protein sequence ID" value="QMS98375.1"/>
    <property type="molecule type" value="Genomic_DNA"/>
</dbReference>
<evidence type="ECO:0000256" key="5">
    <source>
        <dbReference type="ARBA" id="ARBA00042002"/>
    </source>
</evidence>
<sequence>MKILVCISSVPDTTSKINFTADKSALDKNGIQWVINPLDEFALTKAVKLQESQGATVTVLNVGDSGTEPVIRKALAIGANDAVRINAEPKDSFSVAKEIAAVAEAGGYDLILCGRESIDYNGGAVPGMVAQLLNKPFVNACVGLEVNGAEAQAVREIEGGKETISVKLPAVIAGQKGLVDEKELIIPNMRGIMSARTKPLNVQEGTSAQAKVEGVSYDSVPARAAVKMVSPDNIDELVRLLDEEAKVI</sequence>
<dbReference type="PANTHER" id="PTHR21294:SF8">
    <property type="entry name" value="ELECTRON TRANSFER FLAVOPROTEIN SUBUNIT BETA"/>
    <property type="match status" value="1"/>
</dbReference>
<dbReference type="InterPro" id="IPR000049">
    <property type="entry name" value="ET-Flavoprotein_bsu_CS"/>
</dbReference>
<dbReference type="PANTHER" id="PTHR21294">
    <property type="entry name" value="ELECTRON TRANSFER FLAVOPROTEIN BETA-SUBUNIT"/>
    <property type="match status" value="1"/>
</dbReference>
<feature type="domain" description="Electron transfer flavoprotein alpha/beta-subunit N-terminal" evidence="6">
    <location>
        <begin position="23"/>
        <end position="212"/>
    </location>
</feature>
<comment type="similarity">
    <text evidence="1">Belongs to the ETF beta-subunit/FixA family.</text>
</comment>
<dbReference type="SUPFAM" id="SSF52402">
    <property type="entry name" value="Adenine nucleotide alpha hydrolases-like"/>
    <property type="match status" value="1"/>
</dbReference>
<keyword evidence="10" id="KW-1185">Reference proteome</keyword>
<keyword evidence="4" id="KW-0249">Electron transport</keyword>
<dbReference type="Gene3D" id="3.40.50.620">
    <property type="entry name" value="HUPs"/>
    <property type="match status" value="1"/>
</dbReference>
<proteinExistence type="inferred from homology"/>
<evidence type="ECO:0000256" key="1">
    <source>
        <dbReference type="ARBA" id="ARBA00007557"/>
    </source>
</evidence>
<evidence type="ECO:0000313" key="8">
    <source>
        <dbReference type="EMBL" id="QMS98375.1"/>
    </source>
</evidence>
<dbReference type="PIRSF" id="PIRSF000090">
    <property type="entry name" value="Beta-ETF"/>
    <property type="match status" value="1"/>
</dbReference>
<dbReference type="KEGG" id="cbau:H1R16_11845"/>
<gene>
    <name evidence="8" type="ORF">H1R16_11845</name>
    <name evidence="7" type="ORF">H2507_03615</name>
</gene>
<accession>A0A7D7LT97</accession>
<dbReference type="Pfam" id="PF01012">
    <property type="entry name" value="ETF"/>
    <property type="match status" value="1"/>
</dbReference>
<dbReference type="Proteomes" id="UP000539710">
    <property type="component" value="Unassembled WGS sequence"/>
</dbReference>
<organism evidence="8 9">
    <name type="scientific">Marnyiella aurantia</name>
    <dbReference type="NCBI Taxonomy" id="2758037"/>
    <lineage>
        <taxon>Bacteria</taxon>
        <taxon>Pseudomonadati</taxon>
        <taxon>Bacteroidota</taxon>
        <taxon>Flavobacteriia</taxon>
        <taxon>Flavobacteriales</taxon>
        <taxon>Weeksellaceae</taxon>
        <taxon>Marnyiella</taxon>
    </lineage>
</organism>
<dbReference type="GO" id="GO:0009055">
    <property type="term" value="F:electron transfer activity"/>
    <property type="evidence" value="ECO:0007669"/>
    <property type="project" value="InterPro"/>
</dbReference>
<dbReference type="EMBL" id="JACEUX010000001">
    <property type="protein sequence ID" value="MBA5246250.1"/>
    <property type="molecule type" value="Genomic_DNA"/>
</dbReference>
<name>A0A7D7LT97_9FLAO</name>
<dbReference type="InterPro" id="IPR014730">
    <property type="entry name" value="ETF_a/b_N"/>
</dbReference>
<dbReference type="InterPro" id="IPR014729">
    <property type="entry name" value="Rossmann-like_a/b/a_fold"/>
</dbReference>
<evidence type="ECO:0000256" key="3">
    <source>
        <dbReference type="ARBA" id="ARBA00022448"/>
    </source>
</evidence>
<reference evidence="10" key="2">
    <citation type="submission" date="2020-07" db="EMBL/GenBank/DDBJ databases">
        <title>Flavobacterium sp. xlx-214.</title>
        <authorList>
            <person name="Yang C."/>
        </authorList>
    </citation>
    <scope>NUCLEOTIDE SEQUENCE [LARGE SCALE GENOMIC DNA]</scope>
    <source>
        <strain evidence="10">CX-624</strain>
    </source>
</reference>
<dbReference type="SMART" id="SM00893">
    <property type="entry name" value="ETF"/>
    <property type="match status" value="1"/>
</dbReference>
<dbReference type="RefSeq" id="WP_181886338.1">
    <property type="nucleotide sequence ID" value="NZ_CP059472.1"/>
</dbReference>
<evidence type="ECO:0000313" key="10">
    <source>
        <dbReference type="Proteomes" id="UP000539710"/>
    </source>
</evidence>
<reference evidence="8 9" key="1">
    <citation type="submission" date="2020-07" db="EMBL/GenBank/DDBJ databases">
        <title>Chryseobacterium sp.cx-624.</title>
        <authorList>
            <person name="Yang C."/>
        </authorList>
    </citation>
    <scope>NUCLEOTIDE SEQUENCE [LARGE SCALE GENOMIC DNA]</scope>
    <source>
        <strain evidence="8">Cx-624</strain>
        <strain evidence="9">cx-624</strain>
    </source>
</reference>
<reference evidence="7" key="3">
    <citation type="submission" date="2020-07" db="EMBL/GenBank/DDBJ databases">
        <authorList>
            <person name="Yang C."/>
        </authorList>
    </citation>
    <scope>NUCLEOTIDE SEQUENCE</scope>
    <source>
        <strain evidence="7">Cx-624</strain>
    </source>
</reference>
<keyword evidence="3" id="KW-0813">Transport</keyword>
<dbReference type="InterPro" id="IPR012255">
    <property type="entry name" value="ETF_b"/>
</dbReference>
<evidence type="ECO:0000313" key="9">
    <source>
        <dbReference type="Proteomes" id="UP000515349"/>
    </source>
</evidence>